<protein>
    <submittedName>
        <fullName evidence="1">Uncharacterized protein</fullName>
    </submittedName>
</protein>
<comment type="caution">
    <text evidence="1">The sequence shown here is derived from an EMBL/GenBank/DDBJ whole genome shotgun (WGS) entry which is preliminary data.</text>
</comment>
<accession>A0ABQ0ZLW0</accession>
<reference evidence="1 2" key="1">
    <citation type="submission" date="2019-10" db="EMBL/GenBank/DDBJ databases">
        <title>Prolixibacter strains distinguished by the presence of nitrate reductase genes were adept at nitrate-dependent anaerobic corrosion of metallic iron and carbon steel.</title>
        <authorList>
            <person name="Iino T."/>
            <person name="Shono N."/>
            <person name="Ito K."/>
            <person name="Nakamura R."/>
            <person name="Sueoka K."/>
            <person name="Harayama S."/>
            <person name="Ohkuma M."/>
        </authorList>
    </citation>
    <scope>NUCLEOTIDE SEQUENCE [LARGE SCALE GENOMIC DNA]</scope>
    <source>
        <strain evidence="1 2">MIC1-1</strain>
    </source>
</reference>
<evidence type="ECO:0000313" key="1">
    <source>
        <dbReference type="EMBL" id="GET22389.1"/>
    </source>
</evidence>
<proteinExistence type="predicted"/>
<name>A0ABQ0ZLW0_9BACT</name>
<dbReference type="Proteomes" id="UP000396862">
    <property type="component" value="Unassembled WGS sequence"/>
</dbReference>
<sequence>MGIITEPFLKQLVMKNEQSKDRSISSKVEQSEIPTVRRGLMSIVFFPTTVTAKLNNRNDNNN</sequence>
<keyword evidence="2" id="KW-1185">Reference proteome</keyword>
<organism evidence="1 2">
    <name type="scientific">Prolixibacter denitrificans</name>
    <dbReference type="NCBI Taxonomy" id="1541063"/>
    <lineage>
        <taxon>Bacteria</taxon>
        <taxon>Pseudomonadati</taxon>
        <taxon>Bacteroidota</taxon>
        <taxon>Bacteroidia</taxon>
        <taxon>Marinilabiliales</taxon>
        <taxon>Prolixibacteraceae</taxon>
        <taxon>Prolixibacter</taxon>
    </lineage>
</organism>
<gene>
    <name evidence="1" type="ORF">JCM18694_26350</name>
</gene>
<evidence type="ECO:0000313" key="2">
    <source>
        <dbReference type="Proteomes" id="UP000396862"/>
    </source>
</evidence>
<dbReference type="EMBL" id="BLAU01000001">
    <property type="protein sequence ID" value="GET22389.1"/>
    <property type="molecule type" value="Genomic_DNA"/>
</dbReference>